<feature type="domain" description="Zinc finger/thioredoxin putative" evidence="3">
    <location>
        <begin position="1"/>
        <end position="35"/>
    </location>
</feature>
<dbReference type="NCBIfam" id="TIGR02098">
    <property type="entry name" value="MJ0042_CXXC"/>
    <property type="match status" value="1"/>
</dbReference>
<protein>
    <submittedName>
        <fullName evidence="4">Zinc-ribbon domain-containing protein</fullName>
    </submittedName>
</protein>
<dbReference type="Proteomes" id="UP001302249">
    <property type="component" value="Chromosome"/>
</dbReference>
<evidence type="ECO:0000313" key="4">
    <source>
        <dbReference type="EMBL" id="WNO53731.1"/>
    </source>
</evidence>
<feature type="region of interest" description="Disordered" evidence="1">
    <location>
        <begin position="175"/>
        <end position="200"/>
    </location>
</feature>
<proteinExistence type="predicted"/>
<evidence type="ECO:0000259" key="3">
    <source>
        <dbReference type="Pfam" id="PF13717"/>
    </source>
</evidence>
<keyword evidence="5" id="KW-1185">Reference proteome</keyword>
<keyword evidence="2" id="KW-0472">Membrane</keyword>
<accession>A0ABZ0B9E0</accession>
<name>A0ABZ0B9E0_9SPHN</name>
<gene>
    <name evidence="4" type="ORF">RPR59_00225</name>
</gene>
<feature type="region of interest" description="Disordered" evidence="1">
    <location>
        <begin position="42"/>
        <end position="162"/>
    </location>
</feature>
<feature type="compositionally biased region" description="Low complexity" evidence="1">
    <location>
        <begin position="129"/>
        <end position="160"/>
    </location>
</feature>
<feature type="transmembrane region" description="Helical" evidence="2">
    <location>
        <begin position="204"/>
        <end position="223"/>
    </location>
</feature>
<feature type="compositionally biased region" description="Low complexity" evidence="1">
    <location>
        <begin position="42"/>
        <end position="110"/>
    </location>
</feature>
<dbReference type="EMBL" id="CP135076">
    <property type="protein sequence ID" value="WNO53731.1"/>
    <property type="molecule type" value="Genomic_DNA"/>
</dbReference>
<evidence type="ECO:0000256" key="2">
    <source>
        <dbReference type="SAM" id="Phobius"/>
    </source>
</evidence>
<reference evidence="4 5" key="1">
    <citation type="submission" date="2023-09" db="EMBL/GenBank/DDBJ databases">
        <authorList>
            <person name="Rey-Velasco X."/>
        </authorList>
    </citation>
    <scope>NUCLEOTIDE SEQUENCE [LARGE SCALE GENOMIC DNA]</scope>
    <source>
        <strain evidence="4 5">W311</strain>
    </source>
</reference>
<evidence type="ECO:0000313" key="5">
    <source>
        <dbReference type="Proteomes" id="UP001302249"/>
    </source>
</evidence>
<keyword evidence="2" id="KW-0812">Transmembrane</keyword>
<sequence length="338" mass="34959">MILECTECHTRYLVPDTAIGPSGRTVRCANCKHSWHQAPPMMADPAAKAEAARAPARARPTGDTRPAPAADVGDGTRAAATIASARSTVAEPKSAAAPPEAVEGPERAAAMAPVEAKGDAAAHRPNPVAAGRSAAPKRAASRPRSNAAGASTAAPAPAAAKPRRTFVDAGLERPAAAPAPARDYDPFAQEPLLKPRRNPARRRTAAAVIVGLSMLAGSGAILYSGAPGIASQLGLPVSDTQTPLRFVDNKIDRGRLASGSELFAVSGRIENPSGDRQQVPDIRAELHDAQGRVVYSWMINPPQRLIGPNGSLEFNSAKLDVPANSKTLELSFAGSAAR</sequence>
<evidence type="ECO:0000256" key="1">
    <source>
        <dbReference type="SAM" id="MobiDB-lite"/>
    </source>
</evidence>
<dbReference type="Pfam" id="PF13717">
    <property type="entry name" value="Zn_ribbon_4"/>
    <property type="match status" value="1"/>
</dbReference>
<keyword evidence="2" id="KW-1133">Transmembrane helix</keyword>
<organism evidence="4 5">
    <name type="scientific">Stakelama saccharophila</name>
    <dbReference type="NCBI Taxonomy" id="3075605"/>
    <lineage>
        <taxon>Bacteria</taxon>
        <taxon>Pseudomonadati</taxon>
        <taxon>Pseudomonadota</taxon>
        <taxon>Alphaproteobacteria</taxon>
        <taxon>Sphingomonadales</taxon>
        <taxon>Sphingomonadaceae</taxon>
        <taxon>Stakelama</taxon>
    </lineage>
</organism>
<dbReference type="InterPro" id="IPR011723">
    <property type="entry name" value="Znf/thioredoxin_put"/>
</dbReference>
<dbReference type="RefSeq" id="WP_313915466.1">
    <property type="nucleotide sequence ID" value="NZ_CP135076.1"/>
</dbReference>